<dbReference type="Proteomes" id="UP000794436">
    <property type="component" value="Unassembled WGS sequence"/>
</dbReference>
<organism evidence="2 3">
    <name type="scientific">Pythium oligandrum</name>
    <name type="common">Mycoparasitic fungus</name>
    <dbReference type="NCBI Taxonomy" id="41045"/>
    <lineage>
        <taxon>Eukaryota</taxon>
        <taxon>Sar</taxon>
        <taxon>Stramenopiles</taxon>
        <taxon>Oomycota</taxon>
        <taxon>Peronosporomycetes</taxon>
        <taxon>Pythiales</taxon>
        <taxon>Pythiaceae</taxon>
        <taxon>Pythium</taxon>
    </lineage>
</organism>
<evidence type="ECO:0000313" key="2">
    <source>
        <dbReference type="EMBL" id="TMW58164.1"/>
    </source>
</evidence>
<sequence>MTTDTRAPLKNLARERMQAELRHLRVLAYELEKERDDLVERVARLDTTSRRGARHECKKRRQAEALNRLLRQRLNEHSEIIRHLRQLITEDDRDASPFRYLTRDLDLFRRFLDDLHVGYRMTDSIVNTVHWEEAMARDAWRIDARTSDHNGRSQMVMELQKQFTSPRSHFAPGVGDSRAWAFVSRAFQLLGYRIEELIVQEHTVAVRYRNAYTYRGQDFPVYASSMIKQFMEANRQVHVWRTKITREDEHEASQATVVDVAGWAMIQPAERVGE</sequence>
<evidence type="ECO:0000256" key="1">
    <source>
        <dbReference type="SAM" id="Coils"/>
    </source>
</evidence>
<feature type="coiled-coil region" evidence="1">
    <location>
        <begin position="14"/>
        <end position="80"/>
    </location>
</feature>
<proteinExistence type="predicted"/>
<keyword evidence="1" id="KW-0175">Coiled coil</keyword>
<comment type="caution">
    <text evidence="2">The sequence shown here is derived from an EMBL/GenBank/DDBJ whole genome shotgun (WGS) entry which is preliminary data.</text>
</comment>
<dbReference type="EMBL" id="SPLM01000112">
    <property type="protein sequence ID" value="TMW58164.1"/>
    <property type="molecule type" value="Genomic_DNA"/>
</dbReference>
<gene>
    <name evidence="2" type="ORF">Poli38472_011752</name>
</gene>
<keyword evidence="3" id="KW-1185">Reference proteome</keyword>
<name>A0A8K1C7N9_PYTOL</name>
<accession>A0A8K1C7N9</accession>
<dbReference type="AlphaFoldDB" id="A0A8K1C7N9"/>
<reference evidence="2" key="1">
    <citation type="submission" date="2019-03" db="EMBL/GenBank/DDBJ databases">
        <title>Long read genome sequence of the mycoparasitic Pythium oligandrum ATCC 38472 isolated from sugarbeet rhizosphere.</title>
        <authorList>
            <person name="Gaulin E."/>
        </authorList>
    </citation>
    <scope>NUCLEOTIDE SEQUENCE</scope>
    <source>
        <strain evidence="2">ATCC 38472_TT</strain>
    </source>
</reference>
<evidence type="ECO:0000313" key="3">
    <source>
        <dbReference type="Proteomes" id="UP000794436"/>
    </source>
</evidence>
<protein>
    <submittedName>
        <fullName evidence="2">Uncharacterized protein</fullName>
    </submittedName>
</protein>
<dbReference type="OrthoDB" id="117447at2759"/>